<dbReference type="PROSITE" id="PS51257">
    <property type="entry name" value="PROKAR_LIPOPROTEIN"/>
    <property type="match status" value="1"/>
</dbReference>
<protein>
    <submittedName>
        <fullName evidence="5">ASPIC and UnbV</fullName>
    </submittedName>
</protein>
<name>A0A5C6FCR2_9BACT</name>
<evidence type="ECO:0000256" key="2">
    <source>
        <dbReference type="PROSITE-ProRule" id="PRU00339"/>
    </source>
</evidence>
<feature type="domain" description="ASPIC/UnbV" evidence="4">
    <location>
        <begin position="925"/>
        <end position="991"/>
    </location>
</feature>
<dbReference type="SUPFAM" id="SSF48452">
    <property type="entry name" value="TPR-like"/>
    <property type="match status" value="1"/>
</dbReference>
<dbReference type="AlphaFoldDB" id="A0A5C6FCR2"/>
<dbReference type="EMBL" id="SJPX01000001">
    <property type="protein sequence ID" value="TWU57429.1"/>
    <property type="molecule type" value="Genomic_DNA"/>
</dbReference>
<dbReference type="InterPro" id="IPR028994">
    <property type="entry name" value="Integrin_alpha_N"/>
</dbReference>
<dbReference type="InterPro" id="IPR027039">
    <property type="entry name" value="Crtac1"/>
</dbReference>
<dbReference type="RefSeq" id="WP_146532332.1">
    <property type="nucleotide sequence ID" value="NZ_SJPX01000001.1"/>
</dbReference>
<gene>
    <name evidence="5" type="ORF">Poly59_03360</name>
</gene>
<keyword evidence="6" id="KW-1185">Reference proteome</keyword>
<keyword evidence="2" id="KW-0802">TPR repeat</keyword>
<proteinExistence type="predicted"/>
<dbReference type="PANTHER" id="PTHR16026">
    <property type="entry name" value="CARTILAGE ACIDIC PROTEIN 1"/>
    <property type="match status" value="1"/>
</dbReference>
<evidence type="ECO:0000256" key="1">
    <source>
        <dbReference type="ARBA" id="ARBA00022729"/>
    </source>
</evidence>
<sequence length="1008" mass="110505">MCRIDRGCWVSICAFVGGLLLTIGCSDQPASVPAAHESDKPAASAPSTTPIAKARRLFGQGELDAAESCVREILLRLPSDPNALLLSADIKVARQQYQQAIQIASLIPATDTQFSRSQIVIANCVTKLGGDISESEDLAWRAMEHALTTLSKPNSAASSTSDPLAIRRCLIAMLNRRGYRNRACQHVEFLCQIGQANSSELLSLVARRNAFPNQDTQTSDDIIQAEQSNGPMAIARRLHTNRHYAEAYQALLPQRKTRWSHPEQAALFGTILADQQAWDEIPGWAVSCPKNADRYSEYWSAIGSWFFANDQMDLATGSFLRAVEIDPSSAVDYKRLARCAEKSTTGVAPQRFAARAMQIDRMQAILVMIRQNPDSIELQSEMAAKWLELGRPLEYLQWTANGENVAPQQAAMITRKRRDLLARRDFAEMQNNDARMQITHQQYPPPSNEQLAIAFRDRPTNVVFATTPNSPASSSDIRITDVADAVGIRFEYLNGSPRTLKYFRLHETLGGGISVIDFDCDGNPDLYMGQGSGDPPDVIGDKSNQLFRNHAKRFVDATEAAGLIDYGYTTGLAAGDVNQDGFPDLMIGNLGKNRLLINQGDGTFSDSTHRLGNAPPMYTTSLAIADVTGDGLPDIVETNYVDDTKLYQSRVKPNDRLPSGISPSQFANAPDRVFQSNGNRSFTSTPLETSGEDSASSLGVVVTNIDSEPGNEILVANDVWPNRLWKRNTTSGWNETASVDGIAFDCNGTATAGMGIASGDFDADGNLDFHITNFWEQSSSLFLQTSPGTFTDLAPRYNLVGPTFAMLGFGTQSLDINRDGWLDLMILNGQIEDFSAAGHPFRMRPQCFLGTGGQMNEVPIEGPSGYFQRKQLGRTLARVDWNRDGRWDFVASHLDAPSALLENQTDSTGHWIQFQLVGVNSERDAIGARVIVRSGDTSRSTWRTAGDGYLCNNEPILDVGLGDRASISDVTIYWPRGNTQTITDVAVDHRYLIVENQSGATKIALNAR</sequence>
<comment type="caution">
    <text evidence="5">The sequence shown here is derived from an EMBL/GenBank/DDBJ whole genome shotgun (WGS) entry which is preliminary data.</text>
</comment>
<evidence type="ECO:0000313" key="5">
    <source>
        <dbReference type="EMBL" id="TWU57429.1"/>
    </source>
</evidence>
<evidence type="ECO:0000259" key="4">
    <source>
        <dbReference type="Pfam" id="PF07593"/>
    </source>
</evidence>
<dbReference type="OrthoDB" id="5287961at2"/>
<evidence type="ECO:0000256" key="3">
    <source>
        <dbReference type="SAM" id="MobiDB-lite"/>
    </source>
</evidence>
<feature type="compositionally biased region" description="Polar residues" evidence="3">
    <location>
        <begin position="674"/>
        <end position="695"/>
    </location>
</feature>
<dbReference type="Gene3D" id="1.25.40.10">
    <property type="entry name" value="Tetratricopeptide repeat domain"/>
    <property type="match status" value="2"/>
</dbReference>
<dbReference type="Proteomes" id="UP000317977">
    <property type="component" value="Unassembled WGS sequence"/>
</dbReference>
<organism evidence="5 6">
    <name type="scientific">Rubripirellula reticaptiva</name>
    <dbReference type="NCBI Taxonomy" id="2528013"/>
    <lineage>
        <taxon>Bacteria</taxon>
        <taxon>Pseudomonadati</taxon>
        <taxon>Planctomycetota</taxon>
        <taxon>Planctomycetia</taxon>
        <taxon>Pirellulales</taxon>
        <taxon>Pirellulaceae</taxon>
        <taxon>Rubripirellula</taxon>
    </lineage>
</organism>
<reference evidence="5 6" key="1">
    <citation type="submission" date="2019-02" db="EMBL/GenBank/DDBJ databases">
        <title>Deep-cultivation of Planctomycetes and their phenomic and genomic characterization uncovers novel biology.</title>
        <authorList>
            <person name="Wiegand S."/>
            <person name="Jogler M."/>
            <person name="Boedeker C."/>
            <person name="Pinto D."/>
            <person name="Vollmers J."/>
            <person name="Rivas-Marin E."/>
            <person name="Kohn T."/>
            <person name="Peeters S.H."/>
            <person name="Heuer A."/>
            <person name="Rast P."/>
            <person name="Oberbeckmann S."/>
            <person name="Bunk B."/>
            <person name="Jeske O."/>
            <person name="Meyerdierks A."/>
            <person name="Storesund J.E."/>
            <person name="Kallscheuer N."/>
            <person name="Luecker S."/>
            <person name="Lage O.M."/>
            <person name="Pohl T."/>
            <person name="Merkel B.J."/>
            <person name="Hornburger P."/>
            <person name="Mueller R.-W."/>
            <person name="Bruemmer F."/>
            <person name="Labrenz M."/>
            <person name="Spormann A.M."/>
            <person name="Op Den Camp H."/>
            <person name="Overmann J."/>
            <person name="Amann R."/>
            <person name="Jetten M.S.M."/>
            <person name="Mascher T."/>
            <person name="Medema M.H."/>
            <person name="Devos D.P."/>
            <person name="Kaster A.-K."/>
            <person name="Ovreas L."/>
            <person name="Rohde M."/>
            <person name="Galperin M.Y."/>
            <person name="Jogler C."/>
        </authorList>
    </citation>
    <scope>NUCLEOTIDE SEQUENCE [LARGE SCALE GENOMIC DNA]</scope>
    <source>
        <strain evidence="5 6">Poly59</strain>
    </source>
</reference>
<dbReference type="InterPro" id="IPR011990">
    <property type="entry name" value="TPR-like_helical_dom_sf"/>
</dbReference>
<evidence type="ECO:0000313" key="6">
    <source>
        <dbReference type="Proteomes" id="UP000317977"/>
    </source>
</evidence>
<accession>A0A5C6FCR2</accession>
<dbReference type="PROSITE" id="PS50005">
    <property type="entry name" value="TPR"/>
    <property type="match status" value="1"/>
</dbReference>
<dbReference type="InterPro" id="IPR011519">
    <property type="entry name" value="UnbV_ASPIC"/>
</dbReference>
<dbReference type="InterPro" id="IPR019734">
    <property type="entry name" value="TPR_rpt"/>
</dbReference>
<keyword evidence="1" id="KW-0732">Signal</keyword>
<dbReference type="Pfam" id="PF07593">
    <property type="entry name" value="UnbV_ASPIC"/>
    <property type="match status" value="1"/>
</dbReference>
<dbReference type="Pfam" id="PF13517">
    <property type="entry name" value="FG-GAP_3"/>
    <property type="match status" value="2"/>
</dbReference>
<feature type="repeat" description="TPR" evidence="2">
    <location>
        <begin position="296"/>
        <end position="329"/>
    </location>
</feature>
<feature type="region of interest" description="Disordered" evidence="3">
    <location>
        <begin position="651"/>
        <end position="695"/>
    </location>
</feature>
<dbReference type="SUPFAM" id="SSF69318">
    <property type="entry name" value="Integrin alpha N-terminal domain"/>
    <property type="match status" value="1"/>
</dbReference>
<dbReference type="Gene3D" id="2.130.10.130">
    <property type="entry name" value="Integrin alpha, N-terminal"/>
    <property type="match status" value="2"/>
</dbReference>
<dbReference type="InterPro" id="IPR013517">
    <property type="entry name" value="FG-GAP"/>
</dbReference>
<dbReference type="PANTHER" id="PTHR16026:SF0">
    <property type="entry name" value="CARTILAGE ACIDIC PROTEIN 1"/>
    <property type="match status" value="1"/>
</dbReference>